<comment type="subcellular location">
    <subcellularLocation>
        <location evidence="1">Cell membrane</location>
        <topology evidence="1">Single-pass type II membrane protein</topology>
    </subcellularLocation>
</comment>
<dbReference type="PANTHER" id="PTHR38035:SF1">
    <property type="entry name" value="ANCILLARY SECYEG TRANSLOCON SUBUNIT"/>
    <property type="match status" value="1"/>
</dbReference>
<comment type="caution">
    <text evidence="11">The sequence shown here is derived from an EMBL/GenBank/DDBJ whole genome shotgun (WGS) entry which is preliminary data.</text>
</comment>
<dbReference type="EMBL" id="JBBUTH010000004">
    <property type="protein sequence ID" value="MEK8050551.1"/>
    <property type="molecule type" value="Genomic_DNA"/>
</dbReference>
<dbReference type="InterPro" id="IPR026039">
    <property type="entry name" value="YfgM"/>
</dbReference>
<evidence type="ECO:0000256" key="6">
    <source>
        <dbReference type="ARBA" id="ARBA00023186"/>
    </source>
</evidence>
<evidence type="ECO:0000256" key="2">
    <source>
        <dbReference type="ARBA" id="ARBA00022475"/>
    </source>
</evidence>
<evidence type="ECO:0000256" key="8">
    <source>
        <dbReference type="ARBA" id="ARBA00024235"/>
    </source>
</evidence>
<evidence type="ECO:0000256" key="3">
    <source>
        <dbReference type="ARBA" id="ARBA00022692"/>
    </source>
</evidence>
<evidence type="ECO:0000259" key="10">
    <source>
        <dbReference type="Pfam" id="PF09976"/>
    </source>
</evidence>
<keyword evidence="12" id="KW-1185">Reference proteome</keyword>
<keyword evidence="3 9" id="KW-0812">Transmembrane</keyword>
<evidence type="ECO:0000256" key="5">
    <source>
        <dbReference type="ARBA" id="ARBA00023136"/>
    </source>
</evidence>
<proteinExistence type="inferred from homology"/>
<keyword evidence="5 9" id="KW-0472">Membrane</keyword>
<keyword evidence="6" id="KW-0143">Chaperone</keyword>
<evidence type="ECO:0000256" key="1">
    <source>
        <dbReference type="ARBA" id="ARBA00004401"/>
    </source>
</evidence>
<evidence type="ECO:0000313" key="12">
    <source>
        <dbReference type="Proteomes" id="UP001365405"/>
    </source>
</evidence>
<keyword evidence="2" id="KW-1003">Cell membrane</keyword>
<gene>
    <name evidence="11" type="ORF">AACH10_09900</name>
</gene>
<sequence length="226" mass="24057">MATALDLQEQEQLDELKAFWKKYGNPITWLITVVLMAFAAWNGWNWYQRDQGAKAAAMFDALDQAAVAGDADKAGRVFNDLKERYPRTVMAQQGGLLAAKLQAEKGQTDAAKATLGWVAENGSEDEYRAIAGLALAGVLLDAKQPDVALKALDAVKAPTFAGLVADRRGDALLALNKPAEAKAAYQAAWKAIDEKIDYRRLVEAKLTALGAAPVAPAADAASGAAK</sequence>
<evidence type="ECO:0000313" key="11">
    <source>
        <dbReference type="EMBL" id="MEK8050551.1"/>
    </source>
</evidence>
<protein>
    <recommendedName>
        <fullName evidence="8">Ancillary SecYEG translocon subunit</fullName>
    </recommendedName>
</protein>
<name>A0ABU9CI15_9BURK</name>
<dbReference type="PIRSF" id="PIRSF006170">
    <property type="entry name" value="YfgM"/>
    <property type="match status" value="1"/>
</dbReference>
<organism evidence="11 12">
    <name type="scientific">Pseudaquabacterium inlustre</name>
    <dbReference type="NCBI Taxonomy" id="2984192"/>
    <lineage>
        <taxon>Bacteria</taxon>
        <taxon>Pseudomonadati</taxon>
        <taxon>Pseudomonadota</taxon>
        <taxon>Betaproteobacteria</taxon>
        <taxon>Burkholderiales</taxon>
        <taxon>Sphaerotilaceae</taxon>
        <taxon>Pseudaquabacterium</taxon>
    </lineage>
</organism>
<reference evidence="11 12" key="1">
    <citation type="submission" date="2024-04" db="EMBL/GenBank/DDBJ databases">
        <title>Novel species of the genus Ideonella isolated from streams.</title>
        <authorList>
            <person name="Lu H."/>
        </authorList>
    </citation>
    <scope>NUCLEOTIDE SEQUENCE [LARGE SCALE GENOMIC DNA]</scope>
    <source>
        <strain evidence="11 12">DXS22W</strain>
    </source>
</reference>
<feature type="transmembrane region" description="Helical" evidence="9">
    <location>
        <begin position="27"/>
        <end position="44"/>
    </location>
</feature>
<comment type="similarity">
    <text evidence="7">Belongs to the YfgM family.</text>
</comment>
<evidence type="ECO:0000256" key="4">
    <source>
        <dbReference type="ARBA" id="ARBA00022989"/>
    </source>
</evidence>
<evidence type="ECO:0000256" key="7">
    <source>
        <dbReference type="ARBA" id="ARBA00024197"/>
    </source>
</evidence>
<keyword evidence="4 9" id="KW-1133">Transmembrane helix</keyword>
<feature type="domain" description="Ancillary SecYEG translocon subunit/Cell division coordinator CpoB TPR" evidence="10">
    <location>
        <begin position="17"/>
        <end position="210"/>
    </location>
</feature>
<dbReference type="Pfam" id="PF09976">
    <property type="entry name" value="TPR_21"/>
    <property type="match status" value="1"/>
</dbReference>
<dbReference type="Gene3D" id="1.25.40.10">
    <property type="entry name" value="Tetratricopeptide repeat domain"/>
    <property type="match status" value="1"/>
</dbReference>
<accession>A0ABU9CI15</accession>
<evidence type="ECO:0000256" key="9">
    <source>
        <dbReference type="SAM" id="Phobius"/>
    </source>
</evidence>
<dbReference type="PANTHER" id="PTHR38035">
    <property type="entry name" value="UPF0070 PROTEIN YFGM"/>
    <property type="match status" value="1"/>
</dbReference>
<dbReference type="Proteomes" id="UP001365405">
    <property type="component" value="Unassembled WGS sequence"/>
</dbReference>
<dbReference type="InterPro" id="IPR011990">
    <property type="entry name" value="TPR-like_helical_dom_sf"/>
</dbReference>
<dbReference type="RefSeq" id="WP_341410224.1">
    <property type="nucleotide sequence ID" value="NZ_JBBUTH010000004.1"/>
</dbReference>
<dbReference type="InterPro" id="IPR018704">
    <property type="entry name" value="SecYEG/CpoB_TPR"/>
</dbReference>